<reference evidence="1 2" key="1">
    <citation type="submission" date="2018-11" db="EMBL/GenBank/DDBJ databases">
        <authorList>
            <consortium name="Pathogen Informatics"/>
        </authorList>
    </citation>
    <scope>NUCLEOTIDE SEQUENCE [LARGE SCALE GENOMIC DNA]</scope>
    <source>
        <strain evidence="1 2">Zambia</strain>
    </source>
</reference>
<dbReference type="AlphaFoldDB" id="A0A3P8DMX3"/>
<organism evidence="1 2">
    <name type="scientific">Schistosoma margrebowiei</name>
    <dbReference type="NCBI Taxonomy" id="48269"/>
    <lineage>
        <taxon>Eukaryota</taxon>
        <taxon>Metazoa</taxon>
        <taxon>Spiralia</taxon>
        <taxon>Lophotrochozoa</taxon>
        <taxon>Platyhelminthes</taxon>
        <taxon>Trematoda</taxon>
        <taxon>Digenea</taxon>
        <taxon>Strigeidida</taxon>
        <taxon>Schistosomatoidea</taxon>
        <taxon>Schistosomatidae</taxon>
        <taxon>Schistosoma</taxon>
    </lineage>
</organism>
<keyword evidence="2" id="KW-1185">Reference proteome</keyword>
<accession>A0A3P8DMX3</accession>
<protein>
    <submittedName>
        <fullName evidence="1">Uncharacterized protein</fullName>
    </submittedName>
</protein>
<evidence type="ECO:0000313" key="2">
    <source>
        <dbReference type="Proteomes" id="UP000277204"/>
    </source>
</evidence>
<dbReference type="Proteomes" id="UP000277204">
    <property type="component" value="Unassembled WGS sequence"/>
</dbReference>
<sequence>MAIARQLYRNGFDAPTLQYIISKLPENEYINELVQLSVAKTSWITPMLDFISEHYPDKKLTFYNNLLTVLKTRSDSRDTLILVSKLPHDSISQIDPINRWFLGTISKLINFSKVPQKLLLSDLNSVLSDTGLSSNLVFYDLCAAINSSKYQTLIESLKSGDSLDWLSMSGMQFLEIKPLTIKQKNNVLVKTNEDCMELSPEKSIADIAQFLVNQEKSNEHVGYTVKSIGQLWDLPSRLILLHHFVNLGAVSLFKRILWSLPKQDREMFYPLKFVAYIIQAFSGSALTGGMQSAENTNFAIQRLTDLPSNQLATIICSPHMVTLFQCWPTKHMKNLITIVNKISENGNSSISSQLAGVLVNRGLYNQIDHLVKINKPIPPLFLAGSSRFPLTESSFLSTLEFVNTHNPEHISEFLDHCKRNAERYSSEKQSNCK</sequence>
<gene>
    <name evidence="1" type="ORF">SMRZ_LOCUS19913</name>
</gene>
<dbReference type="EMBL" id="UZAI01018116">
    <property type="protein sequence ID" value="VDP33404.1"/>
    <property type="molecule type" value="Genomic_DNA"/>
</dbReference>
<evidence type="ECO:0000313" key="1">
    <source>
        <dbReference type="EMBL" id="VDP33404.1"/>
    </source>
</evidence>
<name>A0A3P8DMX3_9TREM</name>
<proteinExistence type="predicted"/>